<dbReference type="Pfam" id="PF14023">
    <property type="entry name" value="Bestrophin-like"/>
    <property type="match status" value="1"/>
</dbReference>
<gene>
    <name evidence="2" type="ORF">D0T12_17075</name>
</gene>
<dbReference type="EMBL" id="QVNQ01000005">
    <property type="protein sequence ID" value="RFS83915.1"/>
    <property type="molecule type" value="Genomic_DNA"/>
</dbReference>
<feature type="transmembrane region" description="Helical" evidence="1">
    <location>
        <begin position="203"/>
        <end position="224"/>
    </location>
</feature>
<dbReference type="RefSeq" id="WP_117400600.1">
    <property type="nucleotide sequence ID" value="NZ_QVNQ01000005.1"/>
</dbReference>
<proteinExistence type="predicted"/>
<keyword evidence="3" id="KW-1185">Reference proteome</keyword>
<evidence type="ECO:0000256" key="1">
    <source>
        <dbReference type="SAM" id="Phobius"/>
    </source>
</evidence>
<feature type="transmembrane region" description="Helical" evidence="1">
    <location>
        <begin position="40"/>
        <end position="60"/>
    </location>
</feature>
<feature type="transmembrane region" description="Helical" evidence="1">
    <location>
        <begin position="174"/>
        <end position="197"/>
    </location>
</feature>
<dbReference type="Proteomes" id="UP000262882">
    <property type="component" value="Unassembled WGS sequence"/>
</dbReference>
<name>A0A372GEW5_9ACTN</name>
<reference evidence="2 3" key="1">
    <citation type="submission" date="2018-08" db="EMBL/GenBank/DDBJ databases">
        <title>Actinomadura spongicola sp. nov., isolated from marine sponge Leucetta chagosensis.</title>
        <authorList>
            <person name="Li L."/>
            <person name="Lin H.W."/>
        </authorList>
    </citation>
    <scope>NUCLEOTIDE SEQUENCE [LARGE SCALE GENOMIC DNA]</scope>
    <source>
        <strain evidence="2 3">LHW52907</strain>
    </source>
</reference>
<keyword evidence="1" id="KW-0812">Transmembrane</keyword>
<evidence type="ECO:0000313" key="2">
    <source>
        <dbReference type="EMBL" id="RFS83915.1"/>
    </source>
</evidence>
<organism evidence="2 3">
    <name type="scientific">Actinomadura spongiicola</name>
    <dbReference type="NCBI Taxonomy" id="2303421"/>
    <lineage>
        <taxon>Bacteria</taxon>
        <taxon>Bacillati</taxon>
        <taxon>Actinomycetota</taxon>
        <taxon>Actinomycetes</taxon>
        <taxon>Streptosporangiales</taxon>
        <taxon>Thermomonosporaceae</taxon>
        <taxon>Actinomadura</taxon>
    </lineage>
</organism>
<dbReference type="OrthoDB" id="940913at2"/>
<dbReference type="InterPro" id="IPR025333">
    <property type="entry name" value="DUF4239"/>
</dbReference>
<dbReference type="AlphaFoldDB" id="A0A372GEW5"/>
<accession>A0A372GEW5</accession>
<comment type="caution">
    <text evidence="2">The sequence shown here is derived from an EMBL/GenBank/DDBJ whole genome shotgun (WGS) entry which is preliminary data.</text>
</comment>
<keyword evidence="1" id="KW-0472">Membrane</keyword>
<evidence type="ECO:0000313" key="3">
    <source>
        <dbReference type="Proteomes" id="UP000262882"/>
    </source>
</evidence>
<protein>
    <submittedName>
        <fullName evidence="2">DUF4239 domain-containing protein</fullName>
    </submittedName>
</protein>
<keyword evidence="1" id="KW-1133">Transmembrane helix</keyword>
<sequence>MIVYFAAAACAVGVVLVASVLVRRTRGGVDDDAPDGPTTGHTGAMLSALFLLAFAIAIIVPWTTSDAARSNTYTESQAVAEAYWAAARLRPPDAQHVRQGLRDYAELVEGPEWRLMEDGRLSSRGWTLLDALRRDVIAVEADTDEIKDARNAVLDHLGEISAARRQRAMDADSAPPTGLLVITVLTGITVTLLPFFAGARPRGASLIPLALMAALLAAGTYLTIDISHAFDGPLAVEPDAFTELQADLRRIAGGG</sequence>